<feature type="active site" evidence="2">
    <location>
        <position position="200"/>
    </location>
</feature>
<name>F4XLW7_9CYAN</name>
<accession>F4XLW7</accession>
<dbReference type="PRINTS" id="PR00127">
    <property type="entry name" value="CLPPROTEASEP"/>
</dbReference>
<evidence type="ECO:0000256" key="1">
    <source>
        <dbReference type="ARBA" id="ARBA00007039"/>
    </source>
</evidence>
<dbReference type="Gene3D" id="3.90.226.10">
    <property type="entry name" value="2-enoyl-CoA Hydratase, Chain A, domain 1"/>
    <property type="match status" value="1"/>
</dbReference>
<dbReference type="InterPro" id="IPR029045">
    <property type="entry name" value="ClpP/crotonase-like_dom_sf"/>
</dbReference>
<dbReference type="InterPro" id="IPR023562">
    <property type="entry name" value="ClpP/TepA"/>
</dbReference>
<dbReference type="GO" id="GO:0004252">
    <property type="term" value="F:serine-type endopeptidase activity"/>
    <property type="evidence" value="ECO:0007669"/>
    <property type="project" value="UniProtKB-UniRule"/>
</dbReference>
<dbReference type="AlphaFoldDB" id="F4XLW7"/>
<comment type="subunit">
    <text evidence="2">Fourteen ClpP subunits assemble into 2 heptameric rings which stack back to back to give a disk-like structure with a central cavity, resembling the structure of eukaryotic proteasomes.</text>
</comment>
<evidence type="ECO:0000256" key="2">
    <source>
        <dbReference type="HAMAP-Rule" id="MF_00444"/>
    </source>
</evidence>
<dbReference type="HAMAP" id="MF_00444">
    <property type="entry name" value="ClpP"/>
    <property type="match status" value="1"/>
</dbReference>
<dbReference type="Pfam" id="PF00574">
    <property type="entry name" value="CLP_protease"/>
    <property type="match status" value="1"/>
</dbReference>
<dbReference type="PANTHER" id="PTHR10381">
    <property type="entry name" value="ATP-DEPENDENT CLP PROTEASE PROTEOLYTIC SUBUNIT"/>
    <property type="match status" value="1"/>
</dbReference>
<dbReference type="Proteomes" id="UP000003959">
    <property type="component" value="Unassembled WGS sequence"/>
</dbReference>
<evidence type="ECO:0000256" key="3">
    <source>
        <dbReference type="RuleBase" id="RU003567"/>
    </source>
</evidence>
<dbReference type="MEROPS" id="S14.A01"/>
<dbReference type="InterPro" id="IPR001907">
    <property type="entry name" value="ClpP"/>
</dbReference>
<dbReference type="HOGENOM" id="CLU_058707_5_2_3"/>
<dbReference type="NCBIfam" id="NF009204">
    <property type="entry name" value="PRK12552.1"/>
    <property type="match status" value="1"/>
</dbReference>
<protein>
    <recommendedName>
        <fullName evidence="2 3">ATP-dependent Clp protease proteolytic subunit</fullName>
        <ecNumber evidence="2">3.4.21.92</ecNumber>
    </recommendedName>
    <alternativeName>
        <fullName evidence="2">Endopeptidase Clp</fullName>
    </alternativeName>
</protein>
<dbReference type="GO" id="GO:0005737">
    <property type="term" value="C:cytoplasm"/>
    <property type="evidence" value="ECO:0007669"/>
    <property type="project" value="UniProtKB-SubCell"/>
</dbReference>
<dbReference type="FunFam" id="3.90.226.10:FF:000020">
    <property type="entry name" value="ATP-dependent Clp protease proteolytic subunit"/>
    <property type="match status" value="1"/>
</dbReference>
<keyword evidence="2" id="KW-0720">Serine protease</keyword>
<reference evidence="5" key="1">
    <citation type="journal article" date="2011" name="Proc. Natl. Acad. Sci. U.S.A.">
        <title>Genomic insights into the physiology and ecology of the marine filamentous cyanobacterium Lyngbya majuscula.</title>
        <authorList>
            <person name="Jones A.C."/>
            <person name="Monroe E.A."/>
            <person name="Podell S."/>
            <person name="Hess W.R."/>
            <person name="Klages S."/>
            <person name="Esquenazi E."/>
            <person name="Niessen S."/>
            <person name="Hoover H."/>
            <person name="Rothmann M."/>
            <person name="Lasken R.S."/>
            <person name="Yates J.R.III."/>
            <person name="Reinhardt R."/>
            <person name="Kube M."/>
            <person name="Burkart M.D."/>
            <person name="Allen E.E."/>
            <person name="Dorrestein P.C."/>
            <person name="Gerwick W.H."/>
            <person name="Gerwick L."/>
        </authorList>
    </citation>
    <scope>NUCLEOTIDE SEQUENCE [LARGE SCALE GENOMIC DNA]</scope>
    <source>
        <strain evidence="5">3L</strain>
    </source>
</reference>
<dbReference type="GO" id="GO:0004176">
    <property type="term" value="F:ATP-dependent peptidase activity"/>
    <property type="evidence" value="ECO:0007669"/>
    <property type="project" value="InterPro"/>
</dbReference>
<proteinExistence type="inferred from homology"/>
<evidence type="ECO:0000313" key="5">
    <source>
        <dbReference type="Proteomes" id="UP000003959"/>
    </source>
</evidence>
<dbReference type="PANTHER" id="PTHR10381:SF72">
    <property type="entry name" value="ATP-DEPENDENT CLP PROTEASE PROTEOLYTIC SUBUNIT-LIKE-RELATED"/>
    <property type="match status" value="1"/>
</dbReference>
<dbReference type="eggNOG" id="COG0740">
    <property type="taxonomic scope" value="Bacteria"/>
</dbReference>
<dbReference type="EC" id="3.4.21.92" evidence="2"/>
<keyword evidence="5" id="KW-1185">Reference proteome</keyword>
<keyword evidence="2" id="KW-0963">Cytoplasm</keyword>
<keyword evidence="2 4" id="KW-0645">Protease</keyword>
<gene>
    <name evidence="2" type="primary">clpP</name>
    <name evidence="4" type="ORF">LYNGBM3L_16500</name>
</gene>
<dbReference type="GO" id="GO:0006515">
    <property type="term" value="P:protein quality control for misfolded or incompletely synthesized proteins"/>
    <property type="evidence" value="ECO:0007669"/>
    <property type="project" value="TreeGrafter"/>
</dbReference>
<organism evidence="4 5">
    <name type="scientific">Moorena producens 3L</name>
    <dbReference type="NCBI Taxonomy" id="489825"/>
    <lineage>
        <taxon>Bacteria</taxon>
        <taxon>Bacillati</taxon>
        <taxon>Cyanobacteriota</taxon>
        <taxon>Cyanophyceae</taxon>
        <taxon>Coleofasciculales</taxon>
        <taxon>Coleofasciculaceae</taxon>
        <taxon>Moorena</taxon>
    </lineage>
</organism>
<dbReference type="EMBL" id="GL890834">
    <property type="protein sequence ID" value="EGJ34407.1"/>
    <property type="molecule type" value="Genomic_DNA"/>
</dbReference>
<comment type="similarity">
    <text evidence="1 2 3">Belongs to the peptidase S14 family.</text>
</comment>
<comment type="caution">
    <text evidence="2">Lacks conserved residue(s) required for the propagation of feature annotation.</text>
</comment>
<evidence type="ECO:0000313" key="4">
    <source>
        <dbReference type="EMBL" id="EGJ34407.1"/>
    </source>
</evidence>
<comment type="function">
    <text evidence="2">Cleaves peptides in various proteins in a process that requires ATP hydrolysis. Has a chymotrypsin-like activity. Plays a major role in the degradation of misfolded proteins.</text>
</comment>
<dbReference type="SUPFAM" id="SSF52096">
    <property type="entry name" value="ClpP/crotonase"/>
    <property type="match status" value="1"/>
</dbReference>
<keyword evidence="2" id="KW-0378">Hydrolase</keyword>
<dbReference type="GO" id="GO:0009368">
    <property type="term" value="C:endopeptidase Clp complex"/>
    <property type="evidence" value="ECO:0007669"/>
    <property type="project" value="TreeGrafter"/>
</dbReference>
<comment type="subcellular location">
    <subcellularLocation>
        <location evidence="2">Cytoplasm</location>
    </subcellularLocation>
</comment>
<sequence length="281" mass="30884">MGVGASANMGRAIELLTITPYKAVFPHVTVFTFRGLTGTNKITKKVWQATLVKDSAIIAAPNIMKRPIQAVQSTYYGRPAYRTPPPDLPSLLLSERIVYLGMPLVSAVTELIIAELLYLQYDDPDKPIKIYINSTGTSRYDGQPVGFETEAFAICDTINYIKPPIHTICIGSALGMAAMLLSAGTKGCRASLPNATIVLHQPRSYAQGQATDIQIRAQEVLTNKKTMLDILSRNSGQDQEKIAKDMDRFLYMTPHQAQEYGLIDRVLEPQELDTPIPAGIT</sequence>
<dbReference type="GO" id="GO:0051117">
    <property type="term" value="F:ATPase binding"/>
    <property type="evidence" value="ECO:0007669"/>
    <property type="project" value="TreeGrafter"/>
</dbReference>
<comment type="catalytic activity">
    <reaction evidence="2">
        <text>Hydrolysis of proteins to small peptides in the presence of ATP and magnesium. alpha-casein is the usual test substrate. In the absence of ATP, only oligopeptides shorter than five residues are hydrolyzed (such as succinyl-Leu-Tyr-|-NHMec, and Leu-Tyr-Leu-|-Tyr-Trp, in which cleavage of the -Tyr-|-Leu- and -Tyr-|-Trp bonds also occurs).</text>
        <dbReference type="EC" id="3.4.21.92"/>
    </reaction>
</comment>
<dbReference type="CDD" id="cd07017">
    <property type="entry name" value="S14_ClpP_2"/>
    <property type="match status" value="1"/>
</dbReference>